<gene>
    <name evidence="15" type="ORF">NQ314_013480</name>
</gene>
<dbReference type="InterPro" id="IPR003599">
    <property type="entry name" value="Ig_sub"/>
</dbReference>
<comment type="subcellular location">
    <subcellularLocation>
        <location evidence="1">Membrane</location>
        <topology evidence="1">Single-pass membrane protein</topology>
    </subcellularLocation>
</comment>
<evidence type="ECO:0000256" key="1">
    <source>
        <dbReference type="ARBA" id="ARBA00004167"/>
    </source>
</evidence>
<dbReference type="GO" id="GO:0007155">
    <property type="term" value="P:cell adhesion"/>
    <property type="evidence" value="ECO:0007669"/>
    <property type="project" value="UniProtKB-KW"/>
</dbReference>
<dbReference type="InterPro" id="IPR003591">
    <property type="entry name" value="Leu-rich_rpt_typical-subtyp"/>
</dbReference>
<protein>
    <recommendedName>
        <fullName evidence="14">Ig-like domain-containing protein</fullName>
    </recommendedName>
</protein>
<keyword evidence="3 12" id="KW-0812">Transmembrane</keyword>
<dbReference type="Gene3D" id="2.60.40.10">
    <property type="entry name" value="Immunoglobulins"/>
    <property type="match status" value="1"/>
</dbReference>
<dbReference type="SMART" id="SM00369">
    <property type="entry name" value="LRR_TYP"/>
    <property type="match status" value="5"/>
</dbReference>
<keyword evidence="7 12" id="KW-1133">Transmembrane helix</keyword>
<dbReference type="SMART" id="SM00409">
    <property type="entry name" value="IG"/>
    <property type="match status" value="1"/>
</dbReference>
<accession>A0AAV8X5S9</accession>
<keyword evidence="8 12" id="KW-0472">Membrane</keyword>
<keyword evidence="16" id="KW-1185">Reference proteome</keyword>
<keyword evidence="5" id="KW-0677">Repeat</keyword>
<dbReference type="AlphaFoldDB" id="A0AAV8X5S9"/>
<feature type="domain" description="Ig-like" evidence="14">
    <location>
        <begin position="240"/>
        <end position="336"/>
    </location>
</feature>
<dbReference type="PROSITE" id="PS50835">
    <property type="entry name" value="IG_LIKE"/>
    <property type="match status" value="1"/>
</dbReference>
<evidence type="ECO:0000256" key="5">
    <source>
        <dbReference type="ARBA" id="ARBA00022737"/>
    </source>
</evidence>
<keyword evidence="6" id="KW-0130">Cell adhesion</keyword>
<dbReference type="InterPro" id="IPR013783">
    <property type="entry name" value="Ig-like_fold"/>
</dbReference>
<keyword evidence="2" id="KW-0433">Leucine-rich repeat</keyword>
<dbReference type="InterPro" id="IPR007110">
    <property type="entry name" value="Ig-like_dom"/>
</dbReference>
<dbReference type="InterPro" id="IPR003598">
    <property type="entry name" value="Ig_sub2"/>
</dbReference>
<evidence type="ECO:0000256" key="8">
    <source>
        <dbReference type="ARBA" id="ARBA00023136"/>
    </source>
</evidence>
<dbReference type="PANTHER" id="PTHR45842">
    <property type="entry name" value="SYNAPTIC ADHESION-LIKE MOLECULE SALM"/>
    <property type="match status" value="1"/>
</dbReference>
<dbReference type="CDD" id="cd00096">
    <property type="entry name" value="Ig"/>
    <property type="match status" value="1"/>
</dbReference>
<dbReference type="InterPro" id="IPR050467">
    <property type="entry name" value="LRFN"/>
</dbReference>
<organism evidence="15 16">
    <name type="scientific">Rhamnusium bicolor</name>
    <dbReference type="NCBI Taxonomy" id="1586634"/>
    <lineage>
        <taxon>Eukaryota</taxon>
        <taxon>Metazoa</taxon>
        <taxon>Ecdysozoa</taxon>
        <taxon>Arthropoda</taxon>
        <taxon>Hexapoda</taxon>
        <taxon>Insecta</taxon>
        <taxon>Pterygota</taxon>
        <taxon>Neoptera</taxon>
        <taxon>Endopterygota</taxon>
        <taxon>Coleoptera</taxon>
        <taxon>Polyphaga</taxon>
        <taxon>Cucujiformia</taxon>
        <taxon>Chrysomeloidea</taxon>
        <taxon>Cerambycidae</taxon>
        <taxon>Lepturinae</taxon>
        <taxon>Rhagiini</taxon>
        <taxon>Rhamnusium</taxon>
    </lineage>
</organism>
<evidence type="ECO:0000256" key="11">
    <source>
        <dbReference type="ARBA" id="ARBA00023319"/>
    </source>
</evidence>
<dbReference type="SUPFAM" id="SSF52058">
    <property type="entry name" value="L domain-like"/>
    <property type="match status" value="1"/>
</dbReference>
<dbReference type="Proteomes" id="UP001162156">
    <property type="component" value="Unassembled WGS sequence"/>
</dbReference>
<dbReference type="SMART" id="SM00408">
    <property type="entry name" value="IGc2"/>
    <property type="match status" value="1"/>
</dbReference>
<name>A0AAV8X5S9_9CUCU</name>
<dbReference type="SMART" id="SM00082">
    <property type="entry name" value="LRRCT"/>
    <property type="match status" value="1"/>
</dbReference>
<dbReference type="GO" id="GO:0016020">
    <property type="term" value="C:membrane"/>
    <property type="evidence" value="ECO:0007669"/>
    <property type="project" value="UniProtKB-SubCell"/>
</dbReference>
<sequence length="487" mass="54869">MDIKSLYVLMFWITTAVADADWTKECNSCVCIWVSGRKTANCANQNLNEIPKDLSNAIREIDFSNNQIYSLASYEFLNANLRDIHKLKFQNCSIETISESAFNDLALLIELDLSRNRIGTLNRDVFRDNVKLRILVLSYNNISVLEDGLFYNMTYLQRILLDHNHIESISSKTFKKLPALNHINLGLNVESNPWICDCHLQEFRQSTIKSNLITNPTECREPLKLQGRMWQDSVIFACIPEIVDPIPFTQIEATSSNVTLTCKVKGEPTPDVDWMNNGHIIERDPRKNKQKYITFKNTIYGYTWNNLTITNVNYRDRGDYKCIAKNPGGEHEINVTLVVPPGPLVGGGPANSLASSTLWIICLSVGFIVVLLIILLLVCCFCKRSTHGLNGKRRDHADSSEEYINMSGGQADIKKGLITDVNPVTKPPRATVPPSIVSGGTEVSDVKRNLLDNESVFDESHISNAAIFNRQINGQWAEINARNTFPK</sequence>
<dbReference type="FunFam" id="2.60.40.10:FF:000017">
    <property type="entry name" value="Down syndrome cell adhesion molecule b"/>
    <property type="match status" value="1"/>
</dbReference>
<dbReference type="PROSITE" id="PS51450">
    <property type="entry name" value="LRR"/>
    <property type="match status" value="2"/>
</dbReference>
<evidence type="ECO:0000256" key="7">
    <source>
        <dbReference type="ARBA" id="ARBA00022989"/>
    </source>
</evidence>
<keyword evidence="11" id="KW-0393">Immunoglobulin domain</keyword>
<evidence type="ECO:0000256" key="10">
    <source>
        <dbReference type="ARBA" id="ARBA00023180"/>
    </source>
</evidence>
<evidence type="ECO:0000256" key="13">
    <source>
        <dbReference type="SAM" id="SignalP"/>
    </source>
</evidence>
<evidence type="ECO:0000313" key="16">
    <source>
        <dbReference type="Proteomes" id="UP001162156"/>
    </source>
</evidence>
<feature type="transmembrane region" description="Helical" evidence="12">
    <location>
        <begin position="358"/>
        <end position="382"/>
    </location>
</feature>
<comment type="caution">
    <text evidence="15">The sequence shown here is derived from an EMBL/GenBank/DDBJ whole genome shotgun (WGS) entry which is preliminary data.</text>
</comment>
<evidence type="ECO:0000256" key="3">
    <source>
        <dbReference type="ARBA" id="ARBA00022692"/>
    </source>
</evidence>
<evidence type="ECO:0000256" key="12">
    <source>
        <dbReference type="SAM" id="Phobius"/>
    </source>
</evidence>
<feature type="chain" id="PRO_5043339423" description="Ig-like domain-containing protein" evidence="13">
    <location>
        <begin position="21"/>
        <end position="487"/>
    </location>
</feature>
<evidence type="ECO:0000259" key="14">
    <source>
        <dbReference type="PROSITE" id="PS50835"/>
    </source>
</evidence>
<dbReference type="GO" id="GO:0071944">
    <property type="term" value="C:cell periphery"/>
    <property type="evidence" value="ECO:0007669"/>
    <property type="project" value="UniProtKB-ARBA"/>
</dbReference>
<dbReference type="InterPro" id="IPR000483">
    <property type="entry name" value="Cys-rich_flank_reg_C"/>
</dbReference>
<dbReference type="InterPro" id="IPR013098">
    <property type="entry name" value="Ig_I-set"/>
</dbReference>
<dbReference type="GO" id="GO:0048812">
    <property type="term" value="P:neuron projection morphogenesis"/>
    <property type="evidence" value="ECO:0007669"/>
    <property type="project" value="UniProtKB-ARBA"/>
</dbReference>
<keyword evidence="9" id="KW-1015">Disulfide bond</keyword>
<dbReference type="EMBL" id="JANEYF010003741">
    <property type="protein sequence ID" value="KAJ8934270.1"/>
    <property type="molecule type" value="Genomic_DNA"/>
</dbReference>
<evidence type="ECO:0000256" key="6">
    <source>
        <dbReference type="ARBA" id="ARBA00022889"/>
    </source>
</evidence>
<feature type="signal peptide" evidence="13">
    <location>
        <begin position="1"/>
        <end position="20"/>
    </location>
</feature>
<dbReference type="InterPro" id="IPR036179">
    <property type="entry name" value="Ig-like_dom_sf"/>
</dbReference>
<dbReference type="Pfam" id="PF13855">
    <property type="entry name" value="LRR_8"/>
    <property type="match status" value="1"/>
</dbReference>
<evidence type="ECO:0000256" key="9">
    <source>
        <dbReference type="ARBA" id="ARBA00023157"/>
    </source>
</evidence>
<evidence type="ECO:0000256" key="2">
    <source>
        <dbReference type="ARBA" id="ARBA00022614"/>
    </source>
</evidence>
<evidence type="ECO:0000256" key="4">
    <source>
        <dbReference type="ARBA" id="ARBA00022729"/>
    </source>
</evidence>
<dbReference type="SUPFAM" id="SSF48726">
    <property type="entry name" value="Immunoglobulin"/>
    <property type="match status" value="1"/>
</dbReference>
<evidence type="ECO:0000313" key="15">
    <source>
        <dbReference type="EMBL" id="KAJ8934270.1"/>
    </source>
</evidence>
<dbReference type="InterPro" id="IPR032675">
    <property type="entry name" value="LRR_dom_sf"/>
</dbReference>
<dbReference type="Gene3D" id="3.80.10.10">
    <property type="entry name" value="Ribonuclease Inhibitor"/>
    <property type="match status" value="2"/>
</dbReference>
<dbReference type="InterPro" id="IPR001611">
    <property type="entry name" value="Leu-rich_rpt"/>
</dbReference>
<dbReference type="Pfam" id="PF07679">
    <property type="entry name" value="I-set"/>
    <property type="match status" value="1"/>
</dbReference>
<keyword evidence="4 13" id="KW-0732">Signal</keyword>
<keyword evidence="10" id="KW-0325">Glycoprotein</keyword>
<proteinExistence type="predicted"/>
<dbReference type="PANTHER" id="PTHR45842:SF12">
    <property type="entry name" value="KEKKON 5, ISOFORM A"/>
    <property type="match status" value="1"/>
</dbReference>
<reference evidence="15" key="1">
    <citation type="journal article" date="2023" name="Insect Mol. Biol.">
        <title>Genome sequencing provides insights into the evolution of gene families encoding plant cell wall-degrading enzymes in longhorned beetles.</title>
        <authorList>
            <person name="Shin N.R."/>
            <person name="Okamura Y."/>
            <person name="Kirsch R."/>
            <person name="Pauchet Y."/>
        </authorList>
    </citation>
    <scope>NUCLEOTIDE SEQUENCE</scope>
    <source>
        <strain evidence="15">RBIC_L_NR</strain>
    </source>
</reference>